<keyword evidence="10" id="KW-0804">Transcription</keyword>
<keyword evidence="5" id="KW-0677">Repeat</keyword>
<keyword evidence="3" id="KW-0597">Phosphoprotein</keyword>
<keyword evidence="11" id="KW-0539">Nucleus</keyword>
<evidence type="ECO:0000256" key="3">
    <source>
        <dbReference type="ARBA" id="ARBA00022553"/>
    </source>
</evidence>
<evidence type="ECO:0000256" key="13">
    <source>
        <dbReference type="SAM" id="MobiDB-lite"/>
    </source>
</evidence>
<dbReference type="InterPro" id="IPR057986">
    <property type="entry name" value="TPR_Rlf/292/654"/>
</dbReference>
<reference evidence="15" key="1">
    <citation type="submission" date="2025-08" db="UniProtKB">
        <authorList>
            <consortium name="Ensembl"/>
        </authorList>
    </citation>
    <scope>IDENTIFICATION</scope>
</reference>
<feature type="domain" description="C2H2-type" evidence="14">
    <location>
        <begin position="691"/>
        <end position="715"/>
    </location>
</feature>
<dbReference type="PANTHER" id="PTHR15507">
    <property type="entry name" value="ZINC FINGER PROTEIN RLF"/>
    <property type="match status" value="1"/>
</dbReference>
<evidence type="ECO:0000256" key="2">
    <source>
        <dbReference type="ARBA" id="ARBA00006991"/>
    </source>
</evidence>
<evidence type="ECO:0000256" key="9">
    <source>
        <dbReference type="ARBA" id="ARBA00023125"/>
    </source>
</evidence>
<keyword evidence="9" id="KW-0238">DNA-binding</keyword>
<dbReference type="Pfam" id="PF25580">
    <property type="entry name" value="TPR_Rlf"/>
    <property type="match status" value="1"/>
</dbReference>
<evidence type="ECO:0000256" key="6">
    <source>
        <dbReference type="ARBA" id="ARBA00022771"/>
    </source>
</evidence>
<gene>
    <name evidence="15" type="primary">LOC107715931</name>
</gene>
<feature type="domain" description="C2H2-type" evidence="14">
    <location>
        <begin position="663"/>
        <end position="690"/>
    </location>
</feature>
<accession>A0A673KLD6</accession>
<organism evidence="15 16">
    <name type="scientific">Sinocyclocheilus rhinocerous</name>
    <dbReference type="NCBI Taxonomy" id="307959"/>
    <lineage>
        <taxon>Eukaryota</taxon>
        <taxon>Metazoa</taxon>
        <taxon>Chordata</taxon>
        <taxon>Craniata</taxon>
        <taxon>Vertebrata</taxon>
        <taxon>Euteleostomi</taxon>
        <taxon>Actinopterygii</taxon>
        <taxon>Neopterygii</taxon>
        <taxon>Teleostei</taxon>
        <taxon>Ostariophysi</taxon>
        <taxon>Cypriniformes</taxon>
        <taxon>Cyprinidae</taxon>
        <taxon>Cyprininae</taxon>
        <taxon>Sinocyclocheilus</taxon>
    </lineage>
</organism>
<feature type="compositionally biased region" description="Basic and acidic residues" evidence="13">
    <location>
        <begin position="451"/>
        <end position="471"/>
    </location>
</feature>
<evidence type="ECO:0000259" key="14">
    <source>
        <dbReference type="PROSITE" id="PS50157"/>
    </source>
</evidence>
<feature type="compositionally biased region" description="Polar residues" evidence="13">
    <location>
        <begin position="1423"/>
        <end position="1439"/>
    </location>
</feature>
<dbReference type="PANTHER" id="PTHR15507:SF18">
    <property type="entry name" value="ZINC FINGER PROTEIN RLF"/>
    <property type="match status" value="1"/>
</dbReference>
<feature type="region of interest" description="Disordered" evidence="13">
    <location>
        <begin position="1222"/>
        <end position="1251"/>
    </location>
</feature>
<keyword evidence="8" id="KW-0805">Transcription regulation</keyword>
<dbReference type="InterPro" id="IPR058902">
    <property type="entry name" value="zf_C2H2_ZNF292/Rlf"/>
</dbReference>
<dbReference type="GO" id="GO:0000981">
    <property type="term" value="F:DNA-binding transcription factor activity, RNA polymerase II-specific"/>
    <property type="evidence" value="ECO:0007669"/>
    <property type="project" value="TreeGrafter"/>
</dbReference>
<keyword evidence="16" id="KW-1185">Reference proteome</keyword>
<dbReference type="Proteomes" id="UP000472270">
    <property type="component" value="Unassembled WGS sequence"/>
</dbReference>
<dbReference type="Ensembl" id="ENSSRHT00000067224.1">
    <property type="protein sequence ID" value="ENSSRHP00000065426.1"/>
    <property type="gene ID" value="ENSSRHG00000032576.1"/>
</dbReference>
<protein>
    <submittedName>
        <fullName evidence="15">Zinc finger protein Rlf-like</fullName>
    </submittedName>
</protein>
<dbReference type="InterPro" id="IPR036236">
    <property type="entry name" value="Znf_C2H2_sf"/>
</dbReference>
<feature type="domain" description="C2H2-type" evidence="14">
    <location>
        <begin position="1199"/>
        <end position="1229"/>
    </location>
</feature>
<dbReference type="GO" id="GO:0003677">
    <property type="term" value="F:DNA binding"/>
    <property type="evidence" value="ECO:0007669"/>
    <property type="project" value="UniProtKB-KW"/>
</dbReference>
<feature type="region of interest" description="Disordered" evidence="13">
    <location>
        <begin position="962"/>
        <end position="991"/>
    </location>
</feature>
<dbReference type="SUPFAM" id="SSF57667">
    <property type="entry name" value="beta-beta-alpha zinc fingers"/>
    <property type="match status" value="1"/>
</dbReference>
<dbReference type="GO" id="GO:0008270">
    <property type="term" value="F:zinc ion binding"/>
    <property type="evidence" value="ECO:0007669"/>
    <property type="project" value="UniProtKB-KW"/>
</dbReference>
<name>A0A673KLD6_9TELE</name>
<dbReference type="InterPro" id="IPR013087">
    <property type="entry name" value="Znf_C2H2_type"/>
</dbReference>
<dbReference type="Gene3D" id="3.30.160.60">
    <property type="entry name" value="Classic Zinc Finger"/>
    <property type="match status" value="5"/>
</dbReference>
<dbReference type="Pfam" id="PF25420">
    <property type="entry name" value="zf-C2H2_ZN292"/>
    <property type="match status" value="1"/>
</dbReference>
<evidence type="ECO:0000313" key="16">
    <source>
        <dbReference type="Proteomes" id="UP000472270"/>
    </source>
</evidence>
<sequence>MDYAGSRNSVEHGLPLLEVYCLSINCFAAARPHLTGDSPNVALVLKRLALSCLELLLSVPQNEIPLEAWLQFHGSVQAAHEAMLQYGSTDLHALLNITGEGGAWNNPVLVSLLTGQSTDPDEVNAYLALEGEGFMEMRIKHLEKVGEVEKALILNKACANCSLLPNQSTFRQTFVAQLCQQLPSEEAILEISRIDAKDVLDIICNMDAEGEESTAFILCTTYFTQQLQQDNLDCSWELTLLWSKLQRRIDVSLESFIERCLQFGAIARTIYHLLFLIRVIQTEAMQLGLAVSVELCVKALRLPNQDVDSKTMVCKAVAWLLPDDLEVIRACQLTEFLLCPVQEAFDVLEGLYTRPDQKYDEENAIIPNSLRCELLLSLKAHWPFDPEFWDWKTLKRSCIQLLGLEPEEEVEDEAVPEELCNVGGVLNEEAVKEEEGDSEINVFSSTEQEQTVERKETEKEQKDSEDVSKRSDKHEKNKFVCQICQKEVVETRICQHARKHMEDDVWSCPVCLQKFKSKKEFEPHCKKHIQIPAEGHWKKKKVKKVDPKQYFKEDSFDELEPGQIPLDPSLAMYYQSTHDPVVLEHILKKAASVPDKEVENDYITFDYIKTHYKLQNRDVYQCPASNCSRNFKLFKYLGVHIKNEHDSEDPSLKHYLEMKDRREKCTFCRKTFMTAYHHRQHRWVHYGDHPYKCVVTGCGARFDTTNELISHKHSHGFRLSYGCELKGCSFSYCDLGQLYHHEAQHFRDAAYTCTSPGCKNFFYSRKEFLQHLATHGITFTEKDFERQRKTKRKLLVPVMESSGSKVEVENGITKGSSSSQLLANGESKVSLTCVAVCFDGRTFTCGLKSCGRTFTTARELQKHLRIAHPDELIEEDQLCKKKVQAKHSKTQAKELQKSGQDNTLRRSSTEESNHEKAPSPAPESIDCDATLSNVELGVALTEIMLGLNQLSLDTPSTRYAMRNSQSTCTPTLKARSPTRDNIKDSEKEQLQSELSTKPYTCEAKSCHYQSITSCALMQHYIKIHGYSEEKVKQMEVFQSQTFKPFKCHLCFKSYRNKKGLRIHYIQMHHINKAVVEQMIPSEMDADVNHSNVDVRGSRRLVAKGNLSYILTKYNKPFHCVHKNCNAAFNNQNALVGHLQLVHHYNRSQLCFPCEHKGCDKQFNNLSSLTKHYRREHNFNKKKITSKIQMASSEEPIPRFKCTYANCNESYHLNSSLLRHTSQFHQNQTSPRHKDRSELTAPPLIRPPPLDLSPPSTLRIAVDESSFEPSGKDIPKTPKINKKKKFDLIVFRTHEEALQMCQDRCLPVAFPCMVQNCDSVVMSMHSLNRHYIRVHKFKRKQLTDNKDKLCYTAEKLEEIIQKKSAVSAIPDLTRIPNGVLKMEYQSEPATPGGPPLPMSLHSIKTESKGQEESVPLSSGKDSKSINIPSTVSISVPTPTRQPLRRKNELSEPPPPVPLSPIPKDPITHSLAPQAIDIGNYKPMGFESSFLKFIKEKEEEIKFEKQWTAVVTNPCLKPDPPRRRDCFRRNCSVKENTQRGAPISRSRKFRSSPLRHLISKGECTSIQNLHLILERALGGCGDQAIKQLQFLKPVVVLERSKSFASILDLVPSETKA</sequence>
<feature type="compositionally biased region" description="Pro residues" evidence="13">
    <location>
        <begin position="1450"/>
        <end position="1462"/>
    </location>
</feature>
<feature type="domain" description="C2H2-type" evidence="14">
    <location>
        <begin position="843"/>
        <end position="873"/>
    </location>
</feature>
<proteinExistence type="inferred from homology"/>
<dbReference type="InterPro" id="IPR052251">
    <property type="entry name" value="GH-ZnFinger_Regulators"/>
</dbReference>
<keyword evidence="6 12" id="KW-0863">Zinc-finger</keyword>
<feature type="compositionally biased region" description="Basic and acidic residues" evidence="13">
    <location>
        <begin position="977"/>
        <end position="990"/>
    </location>
</feature>
<evidence type="ECO:0000256" key="4">
    <source>
        <dbReference type="ARBA" id="ARBA00022723"/>
    </source>
</evidence>
<keyword evidence="7" id="KW-0862">Zinc</keyword>
<feature type="region of interest" description="Disordered" evidence="13">
    <location>
        <begin position="431"/>
        <end position="471"/>
    </location>
</feature>
<feature type="domain" description="C2H2-type" evidence="14">
    <location>
        <begin position="1151"/>
        <end position="1181"/>
    </location>
</feature>
<evidence type="ECO:0000256" key="10">
    <source>
        <dbReference type="ARBA" id="ARBA00023163"/>
    </source>
</evidence>
<evidence type="ECO:0000256" key="8">
    <source>
        <dbReference type="ARBA" id="ARBA00023015"/>
    </source>
</evidence>
<evidence type="ECO:0000256" key="7">
    <source>
        <dbReference type="ARBA" id="ARBA00022833"/>
    </source>
</evidence>
<evidence type="ECO:0000256" key="5">
    <source>
        <dbReference type="ARBA" id="ARBA00022737"/>
    </source>
</evidence>
<dbReference type="SMART" id="SM00355">
    <property type="entry name" value="ZnF_C2H2"/>
    <property type="match status" value="14"/>
</dbReference>
<feature type="compositionally biased region" description="Basic and acidic residues" evidence="13">
    <location>
        <begin position="903"/>
        <end position="917"/>
    </location>
</feature>
<evidence type="ECO:0000256" key="1">
    <source>
        <dbReference type="ARBA" id="ARBA00004123"/>
    </source>
</evidence>
<evidence type="ECO:0000256" key="12">
    <source>
        <dbReference type="PROSITE-ProRule" id="PRU00042"/>
    </source>
</evidence>
<comment type="subcellular location">
    <subcellularLocation>
        <location evidence="1">Nucleus</location>
    </subcellularLocation>
</comment>
<evidence type="ECO:0000256" key="11">
    <source>
        <dbReference type="ARBA" id="ARBA00023242"/>
    </source>
</evidence>
<keyword evidence="4" id="KW-0479">Metal-binding</keyword>
<feature type="domain" description="C2H2-type" evidence="14">
    <location>
        <begin position="1045"/>
        <end position="1073"/>
    </location>
</feature>
<dbReference type="Pfam" id="PF26218">
    <property type="entry name" value="zf_C2H2_ZNF292"/>
    <property type="match status" value="1"/>
</dbReference>
<dbReference type="PROSITE" id="PS00028">
    <property type="entry name" value="ZINC_FINGER_C2H2_1"/>
    <property type="match status" value="12"/>
</dbReference>
<feature type="domain" description="C2H2-type" evidence="14">
    <location>
        <begin position="1117"/>
        <end position="1147"/>
    </location>
</feature>
<evidence type="ECO:0000313" key="15">
    <source>
        <dbReference type="Ensembl" id="ENSSRHP00000065426.1"/>
    </source>
</evidence>
<reference evidence="15" key="2">
    <citation type="submission" date="2025-09" db="UniProtKB">
        <authorList>
            <consortium name="Ensembl"/>
        </authorList>
    </citation>
    <scope>IDENTIFICATION</scope>
</reference>
<feature type="region of interest" description="Disordered" evidence="13">
    <location>
        <begin position="884"/>
        <end position="926"/>
    </location>
</feature>
<feature type="domain" description="C2H2-type" evidence="14">
    <location>
        <begin position="620"/>
        <end position="650"/>
    </location>
</feature>
<feature type="region of interest" description="Disordered" evidence="13">
    <location>
        <begin position="1383"/>
        <end position="1462"/>
    </location>
</feature>
<dbReference type="GO" id="GO:0005634">
    <property type="term" value="C:nucleus"/>
    <property type="evidence" value="ECO:0007669"/>
    <property type="project" value="UniProtKB-SubCell"/>
</dbReference>
<comment type="similarity">
    <text evidence="2">Belongs to the krueppel C2H2-type zinc-finger protein family.</text>
</comment>
<dbReference type="PROSITE" id="PS50157">
    <property type="entry name" value="ZINC_FINGER_C2H2_2"/>
    <property type="match status" value="8"/>
</dbReference>